<evidence type="ECO:0000256" key="2">
    <source>
        <dbReference type="ARBA" id="ARBA00022737"/>
    </source>
</evidence>
<organism evidence="7 8">
    <name type="scientific">Pan troglodytes</name>
    <name type="common">Chimpanzee</name>
    <dbReference type="NCBI Taxonomy" id="9598"/>
    <lineage>
        <taxon>Eukaryota</taxon>
        <taxon>Metazoa</taxon>
        <taxon>Chordata</taxon>
        <taxon>Craniata</taxon>
        <taxon>Vertebrata</taxon>
        <taxon>Euteleostomi</taxon>
        <taxon>Mammalia</taxon>
        <taxon>Eutheria</taxon>
        <taxon>Euarchontoglires</taxon>
        <taxon>Primates</taxon>
        <taxon>Haplorrhini</taxon>
        <taxon>Catarrhini</taxon>
        <taxon>Hominidae</taxon>
        <taxon>Pan</taxon>
    </lineage>
</organism>
<sequence length="205" mass="22592">MEFPDLGKHCSEKTCKQLDFLPVKCDACKQDFCKDHFTYAAHKCPFAFQKDVHVPVCPLCNTPIPVKKGQIPDVVVGDHIDRDCDSHPGKKKEKSLCSLRFLHTVAQKRAARRKRCCRWYVPNVTATSVSSTDTLWTTAADTGVAPPSKLGEKRLRCDGSEHAVACVEAAYTLVGSGAPLSTIPHWLLILFVEGDGTIIKLNAEV</sequence>
<dbReference type="SUPFAM" id="SSF118310">
    <property type="entry name" value="AN1-like Zinc finger"/>
    <property type="match status" value="1"/>
</dbReference>
<dbReference type="Pfam" id="PF01428">
    <property type="entry name" value="zf-AN1"/>
    <property type="match status" value="1"/>
</dbReference>
<dbReference type="AlphaFoldDB" id="A0A2I3RIQ4"/>
<keyword evidence="3 5" id="KW-0863">Zinc-finger</keyword>
<keyword evidence="1" id="KW-0479">Metal-binding</keyword>
<dbReference type="SMART" id="SM00154">
    <property type="entry name" value="ZnF_AN1"/>
    <property type="match status" value="1"/>
</dbReference>
<dbReference type="GO" id="GO:0008270">
    <property type="term" value="F:zinc ion binding"/>
    <property type="evidence" value="ECO:0007669"/>
    <property type="project" value="UniProtKB-KW"/>
</dbReference>
<evidence type="ECO:0000313" key="7">
    <source>
        <dbReference type="Ensembl" id="ENSPTRP00000064519.1"/>
    </source>
</evidence>
<keyword evidence="4" id="KW-0862">Zinc</keyword>
<dbReference type="InterPro" id="IPR000058">
    <property type="entry name" value="Znf_AN1"/>
</dbReference>
<dbReference type="Proteomes" id="UP000002277">
    <property type="component" value="Unplaced"/>
</dbReference>
<dbReference type="Ensembl" id="ENSPTRT00000076684.1">
    <property type="protein sequence ID" value="ENSPTRP00000064519.1"/>
    <property type="gene ID" value="ENSPTRG00000044832.1"/>
</dbReference>
<dbReference type="Bgee" id="ENSPTRG00000044832">
    <property type="expression patterns" value="Expressed in thymus and 21 other cell types or tissues"/>
</dbReference>
<dbReference type="GeneTree" id="ENSGT00940000161571"/>
<dbReference type="InterPro" id="IPR035896">
    <property type="entry name" value="AN1-like_Znf"/>
</dbReference>
<accession>A0A2J8KJA7</accession>
<keyword evidence="8" id="KW-1185">Reference proteome</keyword>
<reference evidence="7" key="1">
    <citation type="submission" date="2025-08" db="UniProtKB">
        <authorList>
            <consortium name="Ensembl"/>
        </authorList>
    </citation>
    <scope>IDENTIFICATION</scope>
</reference>
<evidence type="ECO:0000256" key="1">
    <source>
        <dbReference type="ARBA" id="ARBA00022723"/>
    </source>
</evidence>
<proteinExistence type="predicted"/>
<feature type="domain" description="AN1-type" evidence="6">
    <location>
        <begin position="4"/>
        <end position="52"/>
    </location>
</feature>
<dbReference type="Gene3D" id="4.10.1110.10">
    <property type="entry name" value="AN1-like Zinc finger"/>
    <property type="match status" value="1"/>
</dbReference>
<evidence type="ECO:0000259" key="6">
    <source>
        <dbReference type="PROSITE" id="PS51039"/>
    </source>
</evidence>
<dbReference type="PROSITE" id="PS51039">
    <property type="entry name" value="ZF_AN1"/>
    <property type="match status" value="1"/>
</dbReference>
<dbReference type="Pfam" id="PF25403">
    <property type="entry name" value="zf-C2H2_ZFAND2"/>
    <property type="match status" value="1"/>
</dbReference>
<accession>A0A2I3RIQ4</accession>
<dbReference type="InterPro" id="IPR057357">
    <property type="entry name" value="Znf-C2H2_ZFAND2A/B"/>
</dbReference>
<dbReference type="FunFam" id="4.10.1110.10:FF:000003">
    <property type="entry name" value="AN1-type zinc finger protein 2B isoform X1"/>
    <property type="match status" value="1"/>
</dbReference>
<dbReference type="PANTHER" id="PTHR14677:SF11">
    <property type="entry name" value="AN1-TYPE ZINC FINGER PROTEIN 2A"/>
    <property type="match status" value="1"/>
</dbReference>
<name>A0A2I3RIQ4_PANTR</name>
<dbReference type="PANTHER" id="PTHR14677">
    <property type="entry name" value="ARSENITE INDUCUBLE RNA ASSOCIATED PROTEIN AIP-1-RELATED"/>
    <property type="match status" value="1"/>
</dbReference>
<evidence type="ECO:0000256" key="5">
    <source>
        <dbReference type="PROSITE-ProRule" id="PRU00449"/>
    </source>
</evidence>
<evidence type="ECO:0000256" key="3">
    <source>
        <dbReference type="ARBA" id="ARBA00022771"/>
    </source>
</evidence>
<dbReference type="InParanoid" id="A0A2I3RIQ4"/>
<reference evidence="7" key="2">
    <citation type="submission" date="2025-09" db="UniProtKB">
        <authorList>
            <consortium name="Ensembl"/>
        </authorList>
    </citation>
    <scope>IDENTIFICATION</scope>
</reference>
<evidence type="ECO:0000313" key="8">
    <source>
        <dbReference type="Proteomes" id="UP000002277"/>
    </source>
</evidence>
<keyword evidence="2" id="KW-0677">Repeat</keyword>
<protein>
    <submittedName>
        <fullName evidence="7">Zinc finger AN1-type containing 2A</fullName>
    </submittedName>
</protein>
<dbReference type="STRING" id="9598.ENSPTRP00000064519"/>
<evidence type="ECO:0000256" key="4">
    <source>
        <dbReference type="ARBA" id="ARBA00022833"/>
    </source>
</evidence>
<gene>
    <name evidence="7" type="primary">ZFAND2A</name>
</gene>